<evidence type="ECO:0000256" key="9">
    <source>
        <dbReference type="ARBA" id="ARBA00022777"/>
    </source>
</evidence>
<dbReference type="GO" id="GO:0005524">
    <property type="term" value="F:ATP binding"/>
    <property type="evidence" value="ECO:0007669"/>
    <property type="project" value="UniProtKB-KW"/>
</dbReference>
<dbReference type="FunFam" id="1.10.510.10:FF:001019">
    <property type="entry name" value="G-type lectin S-receptor-like serine/threonine-protein kinase B120"/>
    <property type="match status" value="1"/>
</dbReference>
<dbReference type="Proteomes" id="UP000737018">
    <property type="component" value="Unassembled WGS sequence"/>
</dbReference>
<proteinExistence type="predicted"/>
<keyword evidence="9" id="KW-0418">Kinase</keyword>
<gene>
    <name evidence="17" type="ORF">CMV_004151</name>
</gene>
<dbReference type="EMBL" id="JRKL02000342">
    <property type="protein sequence ID" value="KAF3972342.1"/>
    <property type="molecule type" value="Genomic_DNA"/>
</dbReference>
<keyword evidence="11" id="KW-1133">Transmembrane helix</keyword>
<protein>
    <recommendedName>
        <fullName evidence="16">Protein kinase domain-containing protein</fullName>
    </recommendedName>
</protein>
<keyword evidence="10" id="KW-0067">ATP-binding</keyword>
<dbReference type="PANTHER" id="PTHR27002">
    <property type="entry name" value="RECEPTOR-LIKE SERINE/THREONINE-PROTEIN KINASE SD1-8"/>
    <property type="match status" value="1"/>
</dbReference>
<dbReference type="PROSITE" id="PS50011">
    <property type="entry name" value="PROTEIN_KINASE_DOM"/>
    <property type="match status" value="1"/>
</dbReference>
<keyword evidence="8" id="KW-0547">Nucleotide-binding</keyword>
<keyword evidence="6" id="KW-0732">Signal</keyword>
<evidence type="ECO:0000259" key="16">
    <source>
        <dbReference type="PROSITE" id="PS50011"/>
    </source>
</evidence>
<comment type="subcellular location">
    <subcellularLocation>
        <location evidence="1">Cell membrane</location>
        <topology evidence="1">Single-pass type I membrane protein</topology>
    </subcellularLocation>
</comment>
<keyword evidence="3" id="KW-0723">Serine/threonine-protein kinase</keyword>
<keyword evidence="5" id="KW-0812">Transmembrane</keyword>
<dbReference type="Gene3D" id="3.30.200.20">
    <property type="entry name" value="Phosphorylase Kinase, domain 1"/>
    <property type="match status" value="1"/>
</dbReference>
<evidence type="ECO:0000256" key="1">
    <source>
        <dbReference type="ARBA" id="ARBA00004251"/>
    </source>
</evidence>
<evidence type="ECO:0000256" key="8">
    <source>
        <dbReference type="ARBA" id="ARBA00022741"/>
    </source>
</evidence>
<reference evidence="17" key="1">
    <citation type="submission" date="2020-03" db="EMBL/GenBank/DDBJ databases">
        <title>Castanea mollissima Vanexum genome sequencing.</title>
        <authorList>
            <person name="Staton M."/>
        </authorList>
    </citation>
    <scope>NUCLEOTIDE SEQUENCE</scope>
    <source>
        <tissue evidence="17">Leaf</tissue>
    </source>
</reference>
<keyword evidence="13" id="KW-1015">Disulfide bond</keyword>
<evidence type="ECO:0000313" key="18">
    <source>
        <dbReference type="Proteomes" id="UP000737018"/>
    </source>
</evidence>
<dbReference type="Pfam" id="PF07714">
    <property type="entry name" value="PK_Tyr_Ser-Thr"/>
    <property type="match status" value="1"/>
</dbReference>
<keyword evidence="15" id="KW-0325">Glycoprotein</keyword>
<feature type="domain" description="Protein kinase" evidence="16">
    <location>
        <begin position="52"/>
        <end position="217"/>
    </location>
</feature>
<keyword evidence="7" id="KW-0430">Lectin</keyword>
<dbReference type="AlphaFoldDB" id="A0A8J4VVU2"/>
<evidence type="ECO:0000256" key="14">
    <source>
        <dbReference type="ARBA" id="ARBA00023170"/>
    </source>
</evidence>
<dbReference type="SMART" id="SM00220">
    <property type="entry name" value="S_TKc"/>
    <property type="match status" value="1"/>
</dbReference>
<comment type="caution">
    <text evidence="17">The sequence shown here is derived from an EMBL/GenBank/DDBJ whole genome shotgun (WGS) entry which is preliminary data.</text>
</comment>
<organism evidence="17 18">
    <name type="scientific">Castanea mollissima</name>
    <name type="common">Chinese chestnut</name>
    <dbReference type="NCBI Taxonomy" id="60419"/>
    <lineage>
        <taxon>Eukaryota</taxon>
        <taxon>Viridiplantae</taxon>
        <taxon>Streptophyta</taxon>
        <taxon>Embryophyta</taxon>
        <taxon>Tracheophyta</taxon>
        <taxon>Spermatophyta</taxon>
        <taxon>Magnoliopsida</taxon>
        <taxon>eudicotyledons</taxon>
        <taxon>Gunneridae</taxon>
        <taxon>Pentapetalae</taxon>
        <taxon>rosids</taxon>
        <taxon>fabids</taxon>
        <taxon>Fagales</taxon>
        <taxon>Fagaceae</taxon>
        <taxon>Castanea</taxon>
    </lineage>
</organism>
<dbReference type="FunFam" id="3.30.200.20:FF:000330">
    <property type="entry name" value="G-type lectin S-receptor-like serine/threonine-protein kinase At4g03230"/>
    <property type="match status" value="1"/>
</dbReference>
<sequence length="217" mass="24894">MRTGRERQLIVFNDVTESSTSFQDSHKLDESRRTPNLLFFDISIILAATDNFSPDKRLGQGGFGPVYKGQLANGQEIAIKTLSRSSRQGIKEFKNEVMLIAKLQHRNLVRLLGCCIHKEEKMLIYEYMPNKSLDFFIFDAIRRQLLDWSKRFEIISGIARGVLYLHQDSRLKIIHRDLKASNVLLDAEMNPKISDFGLARMFGDDQIEANTNRVVGT</sequence>
<dbReference type="SUPFAM" id="SSF56112">
    <property type="entry name" value="Protein kinase-like (PK-like)"/>
    <property type="match status" value="1"/>
</dbReference>
<evidence type="ECO:0000256" key="7">
    <source>
        <dbReference type="ARBA" id="ARBA00022734"/>
    </source>
</evidence>
<keyword evidence="4" id="KW-0808">Transferase</keyword>
<evidence type="ECO:0000256" key="12">
    <source>
        <dbReference type="ARBA" id="ARBA00023136"/>
    </source>
</evidence>
<keyword evidence="14" id="KW-0675">Receptor</keyword>
<name>A0A8J4VVU2_9ROSI</name>
<evidence type="ECO:0000256" key="4">
    <source>
        <dbReference type="ARBA" id="ARBA00022679"/>
    </source>
</evidence>
<evidence type="ECO:0000256" key="3">
    <source>
        <dbReference type="ARBA" id="ARBA00022527"/>
    </source>
</evidence>
<dbReference type="Gene3D" id="1.10.510.10">
    <property type="entry name" value="Transferase(Phosphotransferase) domain 1"/>
    <property type="match status" value="1"/>
</dbReference>
<evidence type="ECO:0000256" key="10">
    <source>
        <dbReference type="ARBA" id="ARBA00022840"/>
    </source>
</evidence>
<keyword evidence="18" id="KW-1185">Reference proteome</keyword>
<keyword evidence="2" id="KW-1003">Cell membrane</keyword>
<evidence type="ECO:0000256" key="5">
    <source>
        <dbReference type="ARBA" id="ARBA00022692"/>
    </source>
</evidence>
<dbReference type="PROSITE" id="PS00108">
    <property type="entry name" value="PROTEIN_KINASE_ST"/>
    <property type="match status" value="1"/>
</dbReference>
<evidence type="ECO:0000256" key="15">
    <source>
        <dbReference type="ARBA" id="ARBA00023180"/>
    </source>
</evidence>
<accession>A0A8J4VVU2</accession>
<dbReference type="InterPro" id="IPR001245">
    <property type="entry name" value="Ser-Thr/Tyr_kinase_cat_dom"/>
</dbReference>
<dbReference type="PANTHER" id="PTHR27002:SF981">
    <property type="entry name" value="NON-SPECIFIC SERINE_THREONINE PROTEIN KINASE"/>
    <property type="match status" value="1"/>
</dbReference>
<dbReference type="GO" id="GO:0005886">
    <property type="term" value="C:plasma membrane"/>
    <property type="evidence" value="ECO:0007669"/>
    <property type="project" value="UniProtKB-SubCell"/>
</dbReference>
<dbReference type="InterPro" id="IPR008271">
    <property type="entry name" value="Ser/Thr_kinase_AS"/>
</dbReference>
<evidence type="ECO:0000256" key="13">
    <source>
        <dbReference type="ARBA" id="ARBA00023157"/>
    </source>
</evidence>
<dbReference type="GO" id="GO:0004674">
    <property type="term" value="F:protein serine/threonine kinase activity"/>
    <property type="evidence" value="ECO:0007669"/>
    <property type="project" value="UniProtKB-KW"/>
</dbReference>
<evidence type="ECO:0000256" key="11">
    <source>
        <dbReference type="ARBA" id="ARBA00022989"/>
    </source>
</evidence>
<dbReference type="InterPro" id="IPR000719">
    <property type="entry name" value="Prot_kinase_dom"/>
</dbReference>
<evidence type="ECO:0000256" key="2">
    <source>
        <dbReference type="ARBA" id="ARBA00022475"/>
    </source>
</evidence>
<dbReference type="InterPro" id="IPR011009">
    <property type="entry name" value="Kinase-like_dom_sf"/>
</dbReference>
<dbReference type="OrthoDB" id="2015071at2759"/>
<evidence type="ECO:0000313" key="17">
    <source>
        <dbReference type="EMBL" id="KAF3972342.1"/>
    </source>
</evidence>
<dbReference type="GO" id="GO:0030246">
    <property type="term" value="F:carbohydrate binding"/>
    <property type="evidence" value="ECO:0007669"/>
    <property type="project" value="UniProtKB-KW"/>
</dbReference>
<keyword evidence="12" id="KW-0472">Membrane</keyword>
<evidence type="ECO:0000256" key="6">
    <source>
        <dbReference type="ARBA" id="ARBA00022729"/>
    </source>
</evidence>